<sequence>MSLKESIKNNPSLKKLVHRLLIPQGEARPRLWVKYLVNPILHKHGKGSKVRRRTRIDVLPFNRFELGKNSVIEDFCTINNGVGDVLIGDNSLIGMSNVIIGPVTIGNNVIFAQNIVVSALNHEYRDINVPIQAQNVITAPIVVEDDCWIAANAVITAGTTIGKHSVVAANAVVTKSIPPYSVAAGNPAKVIKRYDFEKQEWVRC</sequence>
<dbReference type="GO" id="GO:0005829">
    <property type="term" value="C:cytosol"/>
    <property type="evidence" value="ECO:0007669"/>
    <property type="project" value="TreeGrafter"/>
</dbReference>
<dbReference type="KEGG" id="mrob:HH214_01140"/>
<keyword evidence="4" id="KW-1185">Reference proteome</keyword>
<name>A0A7L5E2K3_9SPHI</name>
<dbReference type="InterPro" id="IPR001451">
    <property type="entry name" value="Hexapep"/>
</dbReference>
<evidence type="ECO:0000256" key="2">
    <source>
        <dbReference type="ARBA" id="ARBA00022679"/>
    </source>
</evidence>
<dbReference type="RefSeq" id="WP_169605594.1">
    <property type="nucleotide sequence ID" value="NZ_CP051682.1"/>
</dbReference>
<evidence type="ECO:0000256" key="1">
    <source>
        <dbReference type="ARBA" id="ARBA00007274"/>
    </source>
</evidence>
<dbReference type="InterPro" id="IPR011004">
    <property type="entry name" value="Trimer_LpxA-like_sf"/>
</dbReference>
<gene>
    <name evidence="3" type="ORF">HH214_01140</name>
</gene>
<dbReference type="Gene3D" id="2.160.10.10">
    <property type="entry name" value="Hexapeptide repeat proteins"/>
    <property type="match status" value="2"/>
</dbReference>
<dbReference type="PANTHER" id="PTHR23416:SF23">
    <property type="entry name" value="ACETYLTRANSFERASE C18B11.09C-RELATED"/>
    <property type="match status" value="1"/>
</dbReference>
<dbReference type="EMBL" id="CP051682">
    <property type="protein sequence ID" value="QJD94576.1"/>
    <property type="molecule type" value="Genomic_DNA"/>
</dbReference>
<comment type="similarity">
    <text evidence="1">Belongs to the transferase hexapeptide repeat family.</text>
</comment>
<dbReference type="SUPFAM" id="SSF51161">
    <property type="entry name" value="Trimeric LpxA-like enzymes"/>
    <property type="match status" value="1"/>
</dbReference>
<dbReference type="InterPro" id="IPR051159">
    <property type="entry name" value="Hexapeptide_acetyltransf"/>
</dbReference>
<protein>
    <submittedName>
        <fullName evidence="3">Acyltransferase</fullName>
    </submittedName>
</protein>
<reference evidence="3 4" key="1">
    <citation type="submission" date="2020-04" db="EMBL/GenBank/DDBJ databases">
        <title>Genome sequencing of novel species.</title>
        <authorList>
            <person name="Heo J."/>
            <person name="Kim S.-J."/>
            <person name="Kim J.-S."/>
            <person name="Hong S.-B."/>
            <person name="Kwon S.-W."/>
        </authorList>
    </citation>
    <scope>NUCLEOTIDE SEQUENCE [LARGE SCALE GENOMIC DNA]</scope>
    <source>
        <strain evidence="3 4">F39-2</strain>
    </source>
</reference>
<dbReference type="CDD" id="cd04647">
    <property type="entry name" value="LbH_MAT_like"/>
    <property type="match status" value="1"/>
</dbReference>
<dbReference type="PANTHER" id="PTHR23416">
    <property type="entry name" value="SIALIC ACID SYNTHASE-RELATED"/>
    <property type="match status" value="1"/>
</dbReference>
<proteinExistence type="inferred from homology"/>
<dbReference type="AlphaFoldDB" id="A0A7L5E2K3"/>
<evidence type="ECO:0000313" key="3">
    <source>
        <dbReference type="EMBL" id="QJD94576.1"/>
    </source>
</evidence>
<accession>A0A7L5E2K3</accession>
<dbReference type="Pfam" id="PF00132">
    <property type="entry name" value="Hexapep"/>
    <property type="match status" value="2"/>
</dbReference>
<dbReference type="Proteomes" id="UP000503278">
    <property type="component" value="Chromosome"/>
</dbReference>
<organism evidence="3 4">
    <name type="scientific">Mucilaginibacter robiniae</name>
    <dbReference type="NCBI Taxonomy" id="2728022"/>
    <lineage>
        <taxon>Bacteria</taxon>
        <taxon>Pseudomonadati</taxon>
        <taxon>Bacteroidota</taxon>
        <taxon>Sphingobacteriia</taxon>
        <taxon>Sphingobacteriales</taxon>
        <taxon>Sphingobacteriaceae</taxon>
        <taxon>Mucilaginibacter</taxon>
    </lineage>
</organism>
<keyword evidence="2 3" id="KW-0808">Transferase</keyword>
<evidence type="ECO:0000313" key="4">
    <source>
        <dbReference type="Proteomes" id="UP000503278"/>
    </source>
</evidence>
<dbReference type="GO" id="GO:0008374">
    <property type="term" value="F:O-acyltransferase activity"/>
    <property type="evidence" value="ECO:0007669"/>
    <property type="project" value="TreeGrafter"/>
</dbReference>
<keyword evidence="3" id="KW-0012">Acyltransferase</keyword>